<sequence length="187" mass="22506">MEIRKRLSKQLEGHNIYEIVYHFIKEPISFESSVYDESYDILKRYCNNISGDDKFDVILSYYIGIRNGQEVELKLYFSEKKRYLHAIEFYEDSPNLFNFEKYLESKKTLVYVCKNDEVDWEYGVIILERNKILEFRVNKYSGKYEIFQIEAPYVGQDKVQRSLNMVRGIQKAYQAISLQDLKTSIYW</sequence>
<keyword evidence="2" id="KW-1185">Reference proteome</keyword>
<reference evidence="1 2" key="1">
    <citation type="submission" date="2017-11" db="EMBL/GenBank/DDBJ databases">
        <title>Genome sequence of Lysinibacillus sphaericus, a lignin-degrading bacteria isolated from municipal solid waste soil.</title>
        <authorList>
            <person name="Persinoti G.F."/>
            <person name="Paixao D.A."/>
            <person name="Bugg T.D."/>
            <person name="Squina F.M."/>
        </authorList>
    </citation>
    <scope>NUCLEOTIDE SEQUENCE [LARGE SCALE GENOMIC DNA]</scope>
    <source>
        <strain evidence="1 2">A1</strain>
    </source>
</reference>
<accession>A0A2S5CYF0</accession>
<dbReference type="Proteomes" id="UP000237319">
    <property type="component" value="Unassembled WGS sequence"/>
</dbReference>
<evidence type="ECO:0000313" key="2">
    <source>
        <dbReference type="Proteomes" id="UP000237319"/>
    </source>
</evidence>
<gene>
    <name evidence="1" type="ORF">LYSIN_00636</name>
</gene>
<evidence type="ECO:0000313" key="1">
    <source>
        <dbReference type="EMBL" id="POZ55853.1"/>
    </source>
</evidence>
<dbReference type="EMBL" id="PGLV01000001">
    <property type="protein sequence ID" value="POZ55853.1"/>
    <property type="molecule type" value="Genomic_DNA"/>
</dbReference>
<dbReference type="AlphaFoldDB" id="A0A2S5CYF0"/>
<name>A0A2S5CYF0_LYSSH</name>
<proteinExistence type="predicted"/>
<comment type="caution">
    <text evidence="1">The sequence shown here is derived from an EMBL/GenBank/DDBJ whole genome shotgun (WGS) entry which is preliminary data.</text>
</comment>
<protein>
    <submittedName>
        <fullName evidence="1">Uncharacterized protein</fullName>
    </submittedName>
</protein>
<dbReference type="RefSeq" id="WP_103976287.1">
    <property type="nucleotide sequence ID" value="NZ_PGLV01000001.1"/>
</dbReference>
<organism evidence="1 2">
    <name type="scientific">Lysinibacillus sphaericus</name>
    <name type="common">Bacillus sphaericus</name>
    <dbReference type="NCBI Taxonomy" id="1421"/>
    <lineage>
        <taxon>Bacteria</taxon>
        <taxon>Bacillati</taxon>
        <taxon>Bacillota</taxon>
        <taxon>Bacilli</taxon>
        <taxon>Bacillales</taxon>
        <taxon>Bacillaceae</taxon>
        <taxon>Lysinibacillus</taxon>
    </lineage>
</organism>